<dbReference type="InterPro" id="IPR021013">
    <property type="entry name" value="ATPase_Vma12"/>
</dbReference>
<evidence type="ECO:0000256" key="5">
    <source>
        <dbReference type="ARBA" id="ARBA00023136"/>
    </source>
</evidence>
<feature type="transmembrane region" description="Helical" evidence="6">
    <location>
        <begin position="180"/>
        <end position="204"/>
    </location>
</feature>
<dbReference type="Pfam" id="PF11712">
    <property type="entry name" value="Vma12"/>
    <property type="match status" value="1"/>
</dbReference>
<dbReference type="AlphaFoldDB" id="A0A448Z2V0"/>
<organism evidence="7 8">
    <name type="scientific">Pseudo-nitzschia multistriata</name>
    <dbReference type="NCBI Taxonomy" id="183589"/>
    <lineage>
        <taxon>Eukaryota</taxon>
        <taxon>Sar</taxon>
        <taxon>Stramenopiles</taxon>
        <taxon>Ochrophyta</taxon>
        <taxon>Bacillariophyta</taxon>
        <taxon>Bacillariophyceae</taxon>
        <taxon>Bacillariophycidae</taxon>
        <taxon>Bacillariales</taxon>
        <taxon>Bacillariaceae</taxon>
        <taxon>Pseudo-nitzschia</taxon>
    </lineage>
</organism>
<sequence>MAISTELKSDVKITGKAPYKKRLEGINASPALYDLWKSAYSTHVTTKKDSSVEDSFRASATPSTKTEAIDVLRNAGDPSKIKRKKNKPAVVPIRVLQSIRLLLPLAGEESSSLDSALSSSASLQLAFTPPPPAPELTEERKKYLARMEKLRLKAEETKYTRITTNIKDQRQDDDKTAKSMTYAASVGINMIVAPISFGAFIYFFSGGVFDYLFPREEGDDEFDKNPTGVDIKRVILAVISGVGMMIIEMVLFVIRSHEFETHTTKKKKKRGVQPFGSYSANSAMTYTDGNLDRKINKTIDREDPAVKKNK</sequence>
<dbReference type="GO" id="GO:0005789">
    <property type="term" value="C:endoplasmic reticulum membrane"/>
    <property type="evidence" value="ECO:0007669"/>
    <property type="project" value="UniProtKB-SubCell"/>
</dbReference>
<gene>
    <name evidence="7" type="ORF">PSNMU_V1.4_AUG-EV-PASAV3_0031390</name>
</gene>
<evidence type="ECO:0000256" key="6">
    <source>
        <dbReference type="SAM" id="Phobius"/>
    </source>
</evidence>
<accession>A0A448Z2V0</accession>
<keyword evidence="4 6" id="KW-1133">Transmembrane helix</keyword>
<dbReference type="Proteomes" id="UP000291116">
    <property type="component" value="Unassembled WGS sequence"/>
</dbReference>
<evidence type="ECO:0000256" key="4">
    <source>
        <dbReference type="ARBA" id="ARBA00022989"/>
    </source>
</evidence>
<reference evidence="7 8" key="1">
    <citation type="submission" date="2019-01" db="EMBL/GenBank/DDBJ databases">
        <authorList>
            <person name="Ferrante I. M."/>
        </authorList>
    </citation>
    <scope>NUCLEOTIDE SEQUENCE [LARGE SCALE GENOMIC DNA]</scope>
    <source>
        <strain evidence="7 8">B856</strain>
    </source>
</reference>
<dbReference type="EMBL" id="CAACVS010000088">
    <property type="protein sequence ID" value="VEU36383.1"/>
    <property type="molecule type" value="Genomic_DNA"/>
</dbReference>
<protein>
    <submittedName>
        <fullName evidence="7">Uncharacterized protein</fullName>
    </submittedName>
</protein>
<evidence type="ECO:0000256" key="2">
    <source>
        <dbReference type="ARBA" id="ARBA00022692"/>
    </source>
</evidence>
<dbReference type="PANTHER" id="PTHR31394:SF1">
    <property type="entry name" value="TRANSMEMBRANE PROTEIN 199"/>
    <property type="match status" value="1"/>
</dbReference>
<keyword evidence="2 6" id="KW-0812">Transmembrane</keyword>
<keyword evidence="5 6" id="KW-0472">Membrane</keyword>
<dbReference type="OrthoDB" id="46961at2759"/>
<evidence type="ECO:0000256" key="3">
    <source>
        <dbReference type="ARBA" id="ARBA00022824"/>
    </source>
</evidence>
<dbReference type="GO" id="GO:0070072">
    <property type="term" value="P:vacuolar proton-transporting V-type ATPase complex assembly"/>
    <property type="evidence" value="ECO:0007669"/>
    <property type="project" value="InterPro"/>
</dbReference>
<evidence type="ECO:0000313" key="8">
    <source>
        <dbReference type="Proteomes" id="UP000291116"/>
    </source>
</evidence>
<name>A0A448Z2V0_9STRA</name>
<dbReference type="PANTHER" id="PTHR31394">
    <property type="entry name" value="TRANSMEMBRANE PROTEIN 199"/>
    <property type="match status" value="1"/>
</dbReference>
<keyword evidence="8" id="KW-1185">Reference proteome</keyword>
<evidence type="ECO:0000256" key="1">
    <source>
        <dbReference type="ARBA" id="ARBA00004477"/>
    </source>
</evidence>
<evidence type="ECO:0000313" key="7">
    <source>
        <dbReference type="EMBL" id="VEU36383.1"/>
    </source>
</evidence>
<proteinExistence type="predicted"/>
<keyword evidence="3" id="KW-0256">Endoplasmic reticulum</keyword>
<feature type="transmembrane region" description="Helical" evidence="6">
    <location>
        <begin position="234"/>
        <end position="254"/>
    </location>
</feature>
<comment type="subcellular location">
    <subcellularLocation>
        <location evidence="1">Endoplasmic reticulum membrane</location>
        <topology evidence="1">Multi-pass membrane protein</topology>
    </subcellularLocation>
</comment>